<evidence type="ECO:0000313" key="3">
    <source>
        <dbReference type="Proteomes" id="UP001221898"/>
    </source>
</evidence>
<proteinExistence type="predicted"/>
<sequence length="77" mass="8600">MLKNAKGKVDLKHLQVNKAPKMYRWTYRAPLATSKQLKGMDRAQTRGGHTQKKRVSSGMGHTTAICLSTRVSTVFTP</sequence>
<accession>A0AAD7S998</accession>
<protein>
    <submittedName>
        <fullName evidence="2">Uncharacterized protein</fullName>
    </submittedName>
</protein>
<evidence type="ECO:0000256" key="1">
    <source>
        <dbReference type="SAM" id="MobiDB-lite"/>
    </source>
</evidence>
<gene>
    <name evidence="2" type="ORF">AAFF_G00009700</name>
</gene>
<keyword evidence="3" id="KW-1185">Reference proteome</keyword>
<feature type="region of interest" description="Disordered" evidence="1">
    <location>
        <begin position="36"/>
        <end position="61"/>
    </location>
</feature>
<dbReference type="AlphaFoldDB" id="A0AAD7S998"/>
<name>A0AAD7S998_9TELE</name>
<comment type="caution">
    <text evidence="2">The sequence shown here is derived from an EMBL/GenBank/DDBJ whole genome shotgun (WGS) entry which is preliminary data.</text>
</comment>
<dbReference type="Proteomes" id="UP001221898">
    <property type="component" value="Unassembled WGS sequence"/>
</dbReference>
<reference evidence="2" key="1">
    <citation type="journal article" date="2023" name="Science">
        <title>Genome structures resolve the early diversification of teleost fishes.</title>
        <authorList>
            <person name="Parey E."/>
            <person name="Louis A."/>
            <person name="Montfort J."/>
            <person name="Bouchez O."/>
            <person name="Roques C."/>
            <person name="Iampietro C."/>
            <person name="Lluch J."/>
            <person name="Castinel A."/>
            <person name="Donnadieu C."/>
            <person name="Desvignes T."/>
            <person name="Floi Bucao C."/>
            <person name="Jouanno E."/>
            <person name="Wen M."/>
            <person name="Mejri S."/>
            <person name="Dirks R."/>
            <person name="Jansen H."/>
            <person name="Henkel C."/>
            <person name="Chen W.J."/>
            <person name="Zahm M."/>
            <person name="Cabau C."/>
            <person name="Klopp C."/>
            <person name="Thompson A.W."/>
            <person name="Robinson-Rechavi M."/>
            <person name="Braasch I."/>
            <person name="Lecointre G."/>
            <person name="Bobe J."/>
            <person name="Postlethwait J.H."/>
            <person name="Berthelot C."/>
            <person name="Roest Crollius H."/>
            <person name="Guiguen Y."/>
        </authorList>
    </citation>
    <scope>NUCLEOTIDE SEQUENCE</scope>
    <source>
        <strain evidence="2">NC1722</strain>
    </source>
</reference>
<organism evidence="2 3">
    <name type="scientific">Aldrovandia affinis</name>
    <dbReference type="NCBI Taxonomy" id="143900"/>
    <lineage>
        <taxon>Eukaryota</taxon>
        <taxon>Metazoa</taxon>
        <taxon>Chordata</taxon>
        <taxon>Craniata</taxon>
        <taxon>Vertebrata</taxon>
        <taxon>Euteleostomi</taxon>
        <taxon>Actinopterygii</taxon>
        <taxon>Neopterygii</taxon>
        <taxon>Teleostei</taxon>
        <taxon>Notacanthiformes</taxon>
        <taxon>Halosauridae</taxon>
        <taxon>Aldrovandia</taxon>
    </lineage>
</organism>
<dbReference type="EMBL" id="JAINUG010000100">
    <property type="protein sequence ID" value="KAJ8397116.1"/>
    <property type="molecule type" value="Genomic_DNA"/>
</dbReference>
<evidence type="ECO:0000313" key="2">
    <source>
        <dbReference type="EMBL" id="KAJ8397116.1"/>
    </source>
</evidence>